<evidence type="ECO:0000313" key="2">
    <source>
        <dbReference type="Proteomes" id="UP001042704"/>
    </source>
</evidence>
<keyword evidence="2" id="KW-1185">Reference proteome</keyword>
<dbReference type="Proteomes" id="UP001042704">
    <property type="component" value="Chromosome"/>
</dbReference>
<reference evidence="1" key="2">
    <citation type="submission" date="2019-02" db="EMBL/GenBank/DDBJ databases">
        <authorList>
            <person name="Chen S.-C."/>
            <person name="Chien H.-H."/>
            <person name="Lai M.-C."/>
        </authorList>
    </citation>
    <scope>NUCLEOTIDE SEQUENCE</scope>
    <source>
        <strain evidence="1">N2F9704</strain>
    </source>
</reference>
<accession>A0A8A3S567</accession>
<dbReference type="AlphaFoldDB" id="A0A8A3S567"/>
<dbReference type="RefSeq" id="WP_265582130.1">
    <property type="nucleotide sequence ID" value="NZ_CP036172.1"/>
</dbReference>
<protein>
    <submittedName>
        <fullName evidence="1">Uncharacterized protein</fullName>
    </submittedName>
</protein>
<reference evidence="1" key="1">
    <citation type="journal article" date="2001" name="Int. J. Syst. Evol. Microbiol.">
        <title>Methanofollis aquaemaris sp. nov., a methanogen isolated from an aquaculture fish pond.</title>
        <authorList>
            <person name="Lai M.C."/>
            <person name="Chen S.C."/>
        </authorList>
    </citation>
    <scope>NUCLEOTIDE SEQUENCE</scope>
    <source>
        <strain evidence="1">N2F9704</strain>
    </source>
</reference>
<gene>
    <name evidence="1" type="ORF">RJ40_04275</name>
</gene>
<evidence type="ECO:0000313" key="1">
    <source>
        <dbReference type="EMBL" id="QSZ66764.1"/>
    </source>
</evidence>
<sequence length="208" mass="22858">MDIMDVINEILGQSRYLGSCAYFEMAEQAQNEEGAIGVFVDGKRNSTILYSGGEPLGAIYLDEMGGLYGDPAVLKIRDSDEYDLYAVDNRVVELVVARCRVFHKNYFSRHLSSALPEIGGVRRMPGVLALHILRDDTAQEGARVSVRKGRHVLANDTTTGDGQVSFKLFNGTYDILVADSTGEVATFMVDFKGERSELFIEMGGVTDV</sequence>
<dbReference type="GeneID" id="76423551"/>
<proteinExistence type="predicted"/>
<dbReference type="KEGG" id="maqe:RJ40_04275"/>
<name>A0A8A3S567_9EURY</name>
<organism evidence="1 2">
    <name type="scientific">Methanofollis aquaemaris</name>
    <dbReference type="NCBI Taxonomy" id="126734"/>
    <lineage>
        <taxon>Archaea</taxon>
        <taxon>Methanobacteriati</taxon>
        <taxon>Methanobacteriota</taxon>
        <taxon>Stenosarchaea group</taxon>
        <taxon>Methanomicrobia</taxon>
        <taxon>Methanomicrobiales</taxon>
        <taxon>Methanomicrobiaceae</taxon>
        <taxon>Methanofollis</taxon>
    </lineage>
</organism>
<dbReference type="EMBL" id="CP036172">
    <property type="protein sequence ID" value="QSZ66764.1"/>
    <property type="molecule type" value="Genomic_DNA"/>
</dbReference>